<dbReference type="SUPFAM" id="SSF88697">
    <property type="entry name" value="PUA domain-like"/>
    <property type="match status" value="1"/>
</dbReference>
<dbReference type="EMBL" id="PYSW02000038">
    <property type="protein sequence ID" value="KAG2377446.1"/>
    <property type="molecule type" value="Genomic_DNA"/>
</dbReference>
<dbReference type="InterPro" id="IPR022996">
    <property type="entry name" value="UPF0310"/>
</dbReference>
<dbReference type="Gene3D" id="3.10.590.10">
    <property type="entry name" value="ph1033 like domains"/>
    <property type="match status" value="1"/>
</dbReference>
<dbReference type="InterPro" id="IPR002740">
    <property type="entry name" value="EVE_domain"/>
</dbReference>
<keyword evidence="3" id="KW-1185">Reference proteome</keyword>
<dbReference type="InterPro" id="IPR015947">
    <property type="entry name" value="PUA-like_sf"/>
</dbReference>
<feature type="domain" description="EVE" evidence="1">
    <location>
        <begin position="7"/>
        <end position="146"/>
    </location>
</feature>
<proteinExistence type="inferred from homology"/>
<comment type="caution">
    <text evidence="2">The sequence shown here is derived from an EMBL/GenBank/DDBJ whole genome shotgun (WGS) entry which is preliminary data.</text>
</comment>
<dbReference type="HAMAP" id="MF_00771">
    <property type="entry name" value="UPF0310"/>
    <property type="match status" value="1"/>
</dbReference>
<evidence type="ECO:0000313" key="3">
    <source>
        <dbReference type="Proteomes" id="UP000816034"/>
    </source>
</evidence>
<organism evidence="2 3">
    <name type="scientific">Naegleria lovaniensis</name>
    <name type="common">Amoeba</name>
    <dbReference type="NCBI Taxonomy" id="51637"/>
    <lineage>
        <taxon>Eukaryota</taxon>
        <taxon>Discoba</taxon>
        <taxon>Heterolobosea</taxon>
        <taxon>Tetramitia</taxon>
        <taxon>Eutetramitia</taxon>
        <taxon>Vahlkampfiidae</taxon>
        <taxon>Naegleria</taxon>
    </lineage>
</organism>
<dbReference type="Proteomes" id="UP000816034">
    <property type="component" value="Unassembled WGS sequence"/>
</dbReference>
<name>A0AA88GHU8_NAELO</name>
<sequence>MKTPSRKYWLIVASKDHVSRGMELGIAQACHGKCTPLSKMKAGDRIVFYSPKLKFEGTSSKTNNQCHSFTALATVSQQDEPYQVTMSDDFKPWRIKVEFDMDVKQQVHVKTLLDDLDFITNKKSWGMSFRNGHRSISYEDFHKIERAMKFNNESQNE</sequence>
<dbReference type="Pfam" id="PF01878">
    <property type="entry name" value="EVE"/>
    <property type="match status" value="1"/>
</dbReference>
<protein>
    <recommendedName>
        <fullName evidence="1">EVE domain-containing protein</fullName>
    </recommendedName>
</protein>
<dbReference type="NCBIfam" id="NF002616">
    <property type="entry name" value="PRK02268.1-2"/>
    <property type="match status" value="1"/>
</dbReference>
<dbReference type="CDD" id="cd21132">
    <property type="entry name" value="EVE-like"/>
    <property type="match status" value="1"/>
</dbReference>
<evidence type="ECO:0000259" key="1">
    <source>
        <dbReference type="Pfam" id="PF01878"/>
    </source>
</evidence>
<dbReference type="AlphaFoldDB" id="A0AA88GHU8"/>
<accession>A0AA88GHU8</accession>
<evidence type="ECO:0000313" key="2">
    <source>
        <dbReference type="EMBL" id="KAG2377446.1"/>
    </source>
</evidence>
<gene>
    <name evidence="2" type="ORF">C9374_009357</name>
</gene>
<reference evidence="2 3" key="1">
    <citation type="journal article" date="2018" name="BMC Genomics">
        <title>The genome of Naegleria lovaniensis, the basis for a comparative approach to unravel pathogenicity factors of the human pathogenic amoeba N. fowleri.</title>
        <authorList>
            <person name="Liechti N."/>
            <person name="Schurch N."/>
            <person name="Bruggmann R."/>
            <person name="Wittwer M."/>
        </authorList>
    </citation>
    <scope>NUCLEOTIDE SEQUENCE [LARGE SCALE GENOMIC DNA]</scope>
    <source>
        <strain evidence="2 3">ATCC 30569</strain>
    </source>
</reference>
<dbReference type="RefSeq" id="XP_044544708.1">
    <property type="nucleotide sequence ID" value="XM_044699535.1"/>
</dbReference>
<dbReference type="GeneID" id="68101811"/>